<proteinExistence type="predicted"/>
<sequence length="144" mass="16643">MDETLLPLDSDGSLPLSTVAVQFPYVNGLKYMSRGYFRQLRMNMNKTAFLPPLDGWTDKLFLVIPKVEAPPTSELIEIKKDIGELKTKINRLEGKMETLETKIDEKLNRLEAKIDSSINYNLQVFWNKFGNYSKNFFKKISALF</sequence>
<accession>A0ACB0YZ86</accession>
<comment type="caution">
    <text evidence="1">The sequence shown here is derived from an EMBL/GenBank/DDBJ whole genome shotgun (WGS) entry which is preliminary data.</text>
</comment>
<evidence type="ECO:0000313" key="1">
    <source>
        <dbReference type="EMBL" id="CAK5070326.1"/>
    </source>
</evidence>
<reference evidence="1" key="1">
    <citation type="submission" date="2023-11" db="EMBL/GenBank/DDBJ databases">
        <authorList>
            <person name="Poullet M."/>
        </authorList>
    </citation>
    <scope>NUCLEOTIDE SEQUENCE</scope>
    <source>
        <strain evidence="1">E1834</strain>
    </source>
</reference>
<keyword evidence="2" id="KW-1185">Reference proteome</keyword>
<dbReference type="Proteomes" id="UP001497535">
    <property type="component" value="Unassembled WGS sequence"/>
</dbReference>
<protein>
    <submittedName>
        <fullName evidence="1">Uncharacterized protein</fullName>
    </submittedName>
</protein>
<evidence type="ECO:0000313" key="2">
    <source>
        <dbReference type="Proteomes" id="UP001497535"/>
    </source>
</evidence>
<dbReference type="EMBL" id="CAVMJV010000021">
    <property type="protein sequence ID" value="CAK5070326.1"/>
    <property type="molecule type" value="Genomic_DNA"/>
</dbReference>
<gene>
    <name evidence="1" type="ORF">MENTE1834_LOCUS18603</name>
</gene>
<name>A0ACB0YZ86_MELEN</name>
<organism evidence="1 2">
    <name type="scientific">Meloidogyne enterolobii</name>
    <name type="common">Root-knot nematode worm</name>
    <name type="synonym">Meloidogyne mayaguensis</name>
    <dbReference type="NCBI Taxonomy" id="390850"/>
    <lineage>
        <taxon>Eukaryota</taxon>
        <taxon>Metazoa</taxon>
        <taxon>Ecdysozoa</taxon>
        <taxon>Nematoda</taxon>
        <taxon>Chromadorea</taxon>
        <taxon>Rhabditida</taxon>
        <taxon>Tylenchina</taxon>
        <taxon>Tylenchomorpha</taxon>
        <taxon>Tylenchoidea</taxon>
        <taxon>Meloidogynidae</taxon>
        <taxon>Meloidogyninae</taxon>
        <taxon>Meloidogyne</taxon>
    </lineage>
</organism>